<accession>A0A9P3GG47</accession>
<organism evidence="2 3">
    <name type="scientific">Phanerochaete sordida</name>
    <dbReference type="NCBI Taxonomy" id="48140"/>
    <lineage>
        <taxon>Eukaryota</taxon>
        <taxon>Fungi</taxon>
        <taxon>Dikarya</taxon>
        <taxon>Basidiomycota</taxon>
        <taxon>Agaricomycotina</taxon>
        <taxon>Agaricomycetes</taxon>
        <taxon>Polyporales</taxon>
        <taxon>Phanerochaetaceae</taxon>
        <taxon>Phanerochaete</taxon>
    </lineage>
</organism>
<evidence type="ECO:0000313" key="2">
    <source>
        <dbReference type="EMBL" id="GJE94171.1"/>
    </source>
</evidence>
<proteinExistence type="predicted"/>
<dbReference type="EMBL" id="BPQB01000038">
    <property type="protein sequence ID" value="GJE94171.1"/>
    <property type="molecule type" value="Genomic_DNA"/>
</dbReference>
<feature type="region of interest" description="Disordered" evidence="1">
    <location>
        <begin position="371"/>
        <end position="397"/>
    </location>
</feature>
<sequence>MWKRPVWREKRVLPPTRSRICASGPAFALAQSASAPRTAIDFHVTSGEQRGVTARSWTLNALPEIEDFTFDWYQDLLVLAESCSDRDELTIHLLRCSTGEPYPLIQQNTLRATLPTVDPLCTVNLHVCGELLAVEYIYEDMFHKIMVWNWRQGSLLLHLDEEPSQFDGGLISQGCALLDNRYVLIAASGFKGVSVLAVFDSCAPHPSERLIFQDALDEHASLVLSFPRIHGDISEDPIVDVSCQPDSPCALPAQLAGVAFRSATPPVVLVEVCTLDTEGAAALYNLLIPGRFILSQLADVHADESIAAVRQLPWQTYAHECRMFEITHGPGGSVNGARYVRSVTVAQGNNPPVTADVVHIYHFGEPGLACSDEDRDPDQAPSVRRILAPSDASDAKV</sequence>
<comment type="caution">
    <text evidence="2">The sequence shown here is derived from an EMBL/GenBank/DDBJ whole genome shotgun (WGS) entry which is preliminary data.</text>
</comment>
<dbReference type="OrthoDB" id="3256413at2759"/>
<dbReference type="AlphaFoldDB" id="A0A9P3GG47"/>
<evidence type="ECO:0000256" key="1">
    <source>
        <dbReference type="SAM" id="MobiDB-lite"/>
    </source>
</evidence>
<evidence type="ECO:0000313" key="3">
    <source>
        <dbReference type="Proteomes" id="UP000703269"/>
    </source>
</evidence>
<keyword evidence="3" id="KW-1185">Reference proteome</keyword>
<protein>
    <submittedName>
        <fullName evidence="2">Uncharacterized protein</fullName>
    </submittedName>
</protein>
<gene>
    <name evidence="2" type="ORF">PsYK624_103390</name>
</gene>
<name>A0A9P3GG47_9APHY</name>
<reference evidence="2 3" key="1">
    <citation type="submission" date="2021-08" db="EMBL/GenBank/DDBJ databases">
        <title>Draft Genome Sequence of Phanerochaete sordida strain YK-624.</title>
        <authorList>
            <person name="Mori T."/>
            <person name="Dohra H."/>
            <person name="Suzuki T."/>
            <person name="Kawagishi H."/>
            <person name="Hirai H."/>
        </authorList>
    </citation>
    <scope>NUCLEOTIDE SEQUENCE [LARGE SCALE GENOMIC DNA]</scope>
    <source>
        <strain evidence="2 3">YK-624</strain>
    </source>
</reference>
<dbReference type="Proteomes" id="UP000703269">
    <property type="component" value="Unassembled WGS sequence"/>
</dbReference>